<protein>
    <submittedName>
        <fullName evidence="1">Uncharacterized protein</fullName>
    </submittedName>
</protein>
<name>A0A4R4DW99_9BACT</name>
<organism evidence="1 2">
    <name type="scientific">Flaviaesturariibacter aridisoli</name>
    <dbReference type="NCBI Taxonomy" id="2545761"/>
    <lineage>
        <taxon>Bacteria</taxon>
        <taxon>Pseudomonadati</taxon>
        <taxon>Bacteroidota</taxon>
        <taxon>Chitinophagia</taxon>
        <taxon>Chitinophagales</taxon>
        <taxon>Chitinophagaceae</taxon>
        <taxon>Flaviaestuariibacter</taxon>
    </lineage>
</organism>
<reference evidence="1 2" key="1">
    <citation type="submission" date="2019-03" db="EMBL/GenBank/DDBJ databases">
        <authorList>
            <person name="Kim M.K.M."/>
        </authorList>
    </citation>
    <scope>NUCLEOTIDE SEQUENCE [LARGE SCALE GENOMIC DNA]</scope>
    <source>
        <strain evidence="1 2">17J68-15</strain>
    </source>
</reference>
<proteinExistence type="predicted"/>
<dbReference type="OrthoDB" id="674379at2"/>
<evidence type="ECO:0000313" key="2">
    <source>
        <dbReference type="Proteomes" id="UP000295164"/>
    </source>
</evidence>
<evidence type="ECO:0000313" key="1">
    <source>
        <dbReference type="EMBL" id="TCZ68355.1"/>
    </source>
</evidence>
<gene>
    <name evidence="1" type="ORF">E0486_14280</name>
</gene>
<keyword evidence="2" id="KW-1185">Reference proteome</keyword>
<comment type="caution">
    <text evidence="1">The sequence shown here is derived from an EMBL/GenBank/DDBJ whole genome shotgun (WGS) entry which is preliminary data.</text>
</comment>
<dbReference type="Proteomes" id="UP000295164">
    <property type="component" value="Unassembled WGS sequence"/>
</dbReference>
<dbReference type="EMBL" id="SKFH01000028">
    <property type="protein sequence ID" value="TCZ68355.1"/>
    <property type="molecule type" value="Genomic_DNA"/>
</dbReference>
<dbReference type="RefSeq" id="WP_131852954.1">
    <property type="nucleotide sequence ID" value="NZ_SKFH01000028.1"/>
</dbReference>
<dbReference type="AlphaFoldDB" id="A0A4R4DW99"/>
<accession>A0A4R4DW99</accession>
<sequence>MTSEIALDYIRRRMQEMGHREHYLLRLRHLLLRPGEVRELIAYGQLLVLMETSDSIRIESDVGLYDLSDDQAQEIQYEHRGYIRVINLSVSPTSVRLLQAIPQNSTNDARNE</sequence>